<name>A0A1G4I564_TRYEQ</name>
<dbReference type="Proteomes" id="UP000195570">
    <property type="component" value="Unassembled WGS sequence"/>
</dbReference>
<keyword evidence="3" id="KW-1185">Reference proteome</keyword>
<evidence type="ECO:0000313" key="2">
    <source>
        <dbReference type="EMBL" id="SCU66888.1"/>
    </source>
</evidence>
<dbReference type="VEuPathDB" id="TriTrypDB:TEOVI_000774500"/>
<organism evidence="2 3">
    <name type="scientific">Trypanosoma equiperdum</name>
    <dbReference type="NCBI Taxonomy" id="5694"/>
    <lineage>
        <taxon>Eukaryota</taxon>
        <taxon>Discoba</taxon>
        <taxon>Euglenozoa</taxon>
        <taxon>Kinetoplastea</taxon>
        <taxon>Metakinetoplastina</taxon>
        <taxon>Trypanosomatida</taxon>
        <taxon>Trypanosomatidae</taxon>
        <taxon>Trypanosoma</taxon>
    </lineage>
</organism>
<dbReference type="EMBL" id="CZPT02000640">
    <property type="protein sequence ID" value="SCU66888.1"/>
    <property type="molecule type" value="Genomic_DNA"/>
</dbReference>
<feature type="compositionally biased region" description="Polar residues" evidence="1">
    <location>
        <begin position="159"/>
        <end position="173"/>
    </location>
</feature>
<accession>A0A1G4I564</accession>
<gene>
    <name evidence="2" type="ORF">TEOVI_000774500</name>
</gene>
<feature type="compositionally biased region" description="Low complexity" evidence="1">
    <location>
        <begin position="250"/>
        <end position="261"/>
    </location>
</feature>
<dbReference type="GeneID" id="92381679"/>
<comment type="caution">
    <text evidence="2">The sequence shown here is derived from an EMBL/GenBank/DDBJ whole genome shotgun (WGS) entry which is preliminary data.</text>
</comment>
<sequence length="724" mass="77677">MEDDIIQGRCSAIIQQIVCAGAPQQAPNQKRLLTAAAEALRHQAMLMYRLCRARKEKLSDDQTEDAAYCVLASVASLQPALWAKLTDWAHLLRPKQPVLRFLSPIPMIVKLKEVLHFIARTAHLQVGSSTTALNLALSKSPVERPAAASVPEGAAVVTGQRSEPTRDSTTNHGSYRKRGREEKSKTHETTLGPQLALQVAFAYFRLTVPNAKKLQAVIVTRESEDDGTKLVAQLEDTLMMRGCPISHHLSSGNGTTSTSSGVHAHPNLLKLGDDADDEENFDAPSTLLPLAYPASLGSLVSPRNTNGIETTPIFASPISLPALADAIDTTRSALYYSRLQRCLRNPLLFSPLECASVEGGILPTGAATSLDSRFFPVSFSGSLDGNSTMLFSSPAHFLHPARACPQSLLPLPPQMVTAEYLWKRLLVAGLWLLSASGDPASAIDSRVLHYCCRVVKAASRGDVVCLVCDDLVRERPTLYISALARPTGGTVGGVQGEKDHRSWEEMKCMPVEKTPPGEAAHGGGPLACEVLRALSKELHEKSYELVARGTVGQCNTSGTLGLAAGAQNSGGGAETCIGRTNPTLPTLRELVDEVRSTYPVEACRAALIGGMDGEAAMRCLLLRCGDVNEDDALSYPCCPHNTQETVGAYGCATASLNVDGLLSVVPYVPRLRETDGVLECAGCFLLFHQSCVCPTQRDIAGGCFLCHNCRLRRTGQLRLDQPVA</sequence>
<evidence type="ECO:0000256" key="1">
    <source>
        <dbReference type="SAM" id="MobiDB-lite"/>
    </source>
</evidence>
<proteinExistence type="predicted"/>
<dbReference type="RefSeq" id="XP_067078273.1">
    <property type="nucleotide sequence ID" value="XM_067222172.1"/>
</dbReference>
<dbReference type="AlphaFoldDB" id="A0A1G4I564"/>
<evidence type="ECO:0000313" key="3">
    <source>
        <dbReference type="Proteomes" id="UP000195570"/>
    </source>
</evidence>
<dbReference type="InterPro" id="IPR011011">
    <property type="entry name" value="Znf_FYVE_PHD"/>
</dbReference>
<dbReference type="SUPFAM" id="SSF57903">
    <property type="entry name" value="FYVE/PHD zinc finger"/>
    <property type="match status" value="1"/>
</dbReference>
<feature type="region of interest" description="Disordered" evidence="1">
    <location>
        <begin position="249"/>
        <end position="274"/>
    </location>
</feature>
<feature type="compositionally biased region" description="Basic and acidic residues" evidence="1">
    <location>
        <begin position="179"/>
        <end position="188"/>
    </location>
</feature>
<protein>
    <submittedName>
        <fullName evidence="2">Uncharacterized protein</fullName>
    </submittedName>
</protein>
<reference evidence="2" key="1">
    <citation type="submission" date="2016-09" db="EMBL/GenBank/DDBJ databases">
        <authorList>
            <person name="Hebert L."/>
            <person name="Moumen B."/>
        </authorList>
    </citation>
    <scope>NUCLEOTIDE SEQUENCE [LARGE SCALE GENOMIC DNA]</scope>
    <source>
        <strain evidence="2">OVI</strain>
    </source>
</reference>
<feature type="region of interest" description="Disordered" evidence="1">
    <location>
        <begin position="144"/>
        <end position="189"/>
    </location>
</feature>